<comment type="caution">
    <text evidence="6">The sequence shown here is derived from an EMBL/GenBank/DDBJ whole genome shotgun (WGS) entry which is preliminary data.</text>
</comment>
<dbReference type="EMBL" id="JALNMJ010000027">
    <property type="protein sequence ID" value="MCK7615532.1"/>
    <property type="molecule type" value="Genomic_DNA"/>
</dbReference>
<feature type="domain" description="Leucine-binding protein" evidence="5">
    <location>
        <begin position="25"/>
        <end position="374"/>
    </location>
</feature>
<dbReference type="InterPro" id="IPR028081">
    <property type="entry name" value="Leu-bd"/>
</dbReference>
<evidence type="ECO:0000256" key="2">
    <source>
        <dbReference type="ARBA" id="ARBA00022729"/>
    </source>
</evidence>
<evidence type="ECO:0000256" key="1">
    <source>
        <dbReference type="ARBA" id="ARBA00010062"/>
    </source>
</evidence>
<dbReference type="Gene3D" id="3.40.50.2300">
    <property type="match status" value="2"/>
</dbReference>
<dbReference type="InterPro" id="IPR051010">
    <property type="entry name" value="BCAA_transport"/>
</dbReference>
<dbReference type="SUPFAM" id="SSF53822">
    <property type="entry name" value="Periplasmic binding protein-like I"/>
    <property type="match status" value="1"/>
</dbReference>
<proteinExistence type="inferred from homology"/>
<comment type="similarity">
    <text evidence="1">Belongs to the leucine-binding protein family.</text>
</comment>
<keyword evidence="3" id="KW-0029">Amino-acid transport</keyword>
<dbReference type="Proteomes" id="UP001431221">
    <property type="component" value="Unassembled WGS sequence"/>
</dbReference>
<evidence type="ECO:0000256" key="4">
    <source>
        <dbReference type="SAM" id="SignalP"/>
    </source>
</evidence>
<protein>
    <submittedName>
        <fullName evidence="6">Amino acid ABC transporter substrate-binding protein</fullName>
    </submittedName>
</protein>
<feature type="chain" id="PRO_5045051632" evidence="4">
    <location>
        <begin position="23"/>
        <end position="397"/>
    </location>
</feature>
<evidence type="ECO:0000313" key="6">
    <source>
        <dbReference type="EMBL" id="MCK7615532.1"/>
    </source>
</evidence>
<gene>
    <name evidence="6" type="ORF">M0H32_25460</name>
</gene>
<organism evidence="6 7">
    <name type="scientific">Roseibium sediminicola</name>
    <dbReference type="NCBI Taxonomy" id="2933272"/>
    <lineage>
        <taxon>Bacteria</taxon>
        <taxon>Pseudomonadati</taxon>
        <taxon>Pseudomonadota</taxon>
        <taxon>Alphaproteobacteria</taxon>
        <taxon>Hyphomicrobiales</taxon>
        <taxon>Stappiaceae</taxon>
        <taxon>Roseibium</taxon>
    </lineage>
</organism>
<sequence length="397" mass="42327">MRKLFLGATALTAALLATTAFAADPIKIGRVVHMTGPAAGGDAVSHTPNVKLWVKQVNDRGGLKVGDEMRLIEMVEYDDKSNPAEMIKAVQRLATQDDVDFLLSPWGTGFNAAAAPIFAKYGYPQISVTNITDEIPELSERFPGMFFTLGSTTGFVEGLRDTLNKLRDSGAIGNKVAMVNVADSFGIELAAVARELLPAAGYEIVFDKSYPLGTADLSPVVKGAKAAEPDAFIAFSYPPDTFALTEQAIIEDLNVGAFYTAVATAFPAYAGKFGSKIEGNLGAGGVNLDQEAMKAYRAAFTKHNDGPPEYWAAATYYAGLQVLEQAIEGAGTTDRQAVTDFIKANEFDTAIGAISFDEHNESRHYWTVGQWKDGAFNAVAGVGVPVGMEPVAKDGWN</sequence>
<dbReference type="PANTHER" id="PTHR30483:SF6">
    <property type="entry name" value="PERIPLASMIC BINDING PROTEIN OF ABC TRANSPORTER FOR NATURAL AMINO ACIDS"/>
    <property type="match status" value="1"/>
</dbReference>
<evidence type="ECO:0000256" key="3">
    <source>
        <dbReference type="ARBA" id="ARBA00022970"/>
    </source>
</evidence>
<accession>A0ABT0H1F9</accession>
<feature type="signal peptide" evidence="4">
    <location>
        <begin position="1"/>
        <end position="22"/>
    </location>
</feature>
<dbReference type="PANTHER" id="PTHR30483">
    <property type="entry name" value="LEUCINE-SPECIFIC-BINDING PROTEIN"/>
    <property type="match status" value="1"/>
</dbReference>
<keyword evidence="3" id="KW-0813">Transport</keyword>
<reference evidence="6" key="1">
    <citation type="submission" date="2022-04" db="EMBL/GenBank/DDBJ databases">
        <title>Roseibium sp. CAU 1639 isolated from mud.</title>
        <authorList>
            <person name="Kim W."/>
        </authorList>
    </citation>
    <scope>NUCLEOTIDE SEQUENCE</scope>
    <source>
        <strain evidence="6">CAU 1639</strain>
    </source>
</reference>
<dbReference type="RefSeq" id="WP_248159188.1">
    <property type="nucleotide sequence ID" value="NZ_JALNMJ010000027.1"/>
</dbReference>
<dbReference type="CDD" id="cd06338">
    <property type="entry name" value="PBP1_ABC_ligand_binding-like"/>
    <property type="match status" value="1"/>
</dbReference>
<keyword evidence="7" id="KW-1185">Reference proteome</keyword>
<evidence type="ECO:0000313" key="7">
    <source>
        <dbReference type="Proteomes" id="UP001431221"/>
    </source>
</evidence>
<dbReference type="Pfam" id="PF13458">
    <property type="entry name" value="Peripla_BP_6"/>
    <property type="match status" value="1"/>
</dbReference>
<name>A0ABT0H1F9_9HYPH</name>
<keyword evidence="2 4" id="KW-0732">Signal</keyword>
<evidence type="ECO:0000259" key="5">
    <source>
        <dbReference type="Pfam" id="PF13458"/>
    </source>
</evidence>
<dbReference type="InterPro" id="IPR028082">
    <property type="entry name" value="Peripla_BP_I"/>
</dbReference>